<dbReference type="AlphaFoldDB" id="A0A3P5ZUR3"/>
<dbReference type="EMBL" id="LR031572">
    <property type="protein sequence ID" value="VDC78443.1"/>
    <property type="molecule type" value="Genomic_DNA"/>
</dbReference>
<sequence length="279" mass="31916">MSTMKNVNVSNKIDLYHFFILIAFFFCLGEVMALYEHEDCNGQLTMIDNNPHDAQCGRCWKNFCTLCNQNTHFPATCPQMTNWKDRRNLGGAQHFQAYTGCIAAWTRLDGKSRDVTEKIALFHCNAGNDTGIGGVEYRVLIDYVDDELKQLIHLLRWTWVVFWHQPDHYLFYNNTFVSSLEMAFDDLLAAVASYPHPNFHYWIDGSRTRASTAANNLLGVLVVIRGGRFDQSFFREMERWTARPLRGCPVDPPPSPIHSPPPSPIDSPPRDDSPPPSSW</sequence>
<evidence type="ECO:0000313" key="2">
    <source>
        <dbReference type="EMBL" id="VDC78443.1"/>
    </source>
</evidence>
<feature type="region of interest" description="Disordered" evidence="1">
    <location>
        <begin position="245"/>
        <end position="279"/>
    </location>
</feature>
<dbReference type="CDD" id="cd20335">
    <property type="entry name" value="BRcat_RBR"/>
    <property type="match status" value="1"/>
</dbReference>
<feature type="compositionally biased region" description="Pro residues" evidence="1">
    <location>
        <begin position="250"/>
        <end position="267"/>
    </location>
</feature>
<reference evidence="2" key="1">
    <citation type="submission" date="2018-11" db="EMBL/GenBank/DDBJ databases">
        <authorList>
            <consortium name="Genoscope - CEA"/>
            <person name="William W."/>
        </authorList>
    </citation>
    <scope>NUCLEOTIDE SEQUENCE</scope>
</reference>
<organism evidence="2">
    <name type="scientific">Brassica campestris</name>
    <name type="common">Field mustard</name>
    <dbReference type="NCBI Taxonomy" id="3711"/>
    <lineage>
        <taxon>Eukaryota</taxon>
        <taxon>Viridiplantae</taxon>
        <taxon>Streptophyta</taxon>
        <taxon>Embryophyta</taxon>
        <taxon>Tracheophyta</taxon>
        <taxon>Spermatophyta</taxon>
        <taxon>Magnoliopsida</taxon>
        <taxon>eudicotyledons</taxon>
        <taxon>Gunneridae</taxon>
        <taxon>Pentapetalae</taxon>
        <taxon>rosids</taxon>
        <taxon>malvids</taxon>
        <taxon>Brassicales</taxon>
        <taxon>Brassicaceae</taxon>
        <taxon>Brassiceae</taxon>
        <taxon>Brassica</taxon>
    </lineage>
</organism>
<gene>
    <name evidence="2" type="ORF">BRAA03T09661Z</name>
</gene>
<accession>A0A3P5ZUR3</accession>
<protein>
    <submittedName>
        <fullName evidence="2">Uncharacterized protein</fullName>
    </submittedName>
</protein>
<name>A0A3P5ZUR3_BRACM</name>
<proteinExistence type="predicted"/>
<evidence type="ECO:0000256" key="1">
    <source>
        <dbReference type="SAM" id="MobiDB-lite"/>
    </source>
</evidence>